<dbReference type="Gene3D" id="2.60.40.10">
    <property type="entry name" value="Immunoglobulins"/>
    <property type="match status" value="3"/>
</dbReference>
<name>A0A975AIC2_9FIRM</name>
<feature type="domain" description="Fibronectin type-III" evidence="1">
    <location>
        <begin position="286"/>
        <end position="389"/>
    </location>
</feature>
<dbReference type="KEGG" id="alka:J0B03_05560"/>
<gene>
    <name evidence="2" type="ORF">J0B03_05560</name>
</gene>
<evidence type="ECO:0000313" key="3">
    <source>
        <dbReference type="Proteomes" id="UP000663499"/>
    </source>
</evidence>
<dbReference type="PROSITE" id="PS50853">
    <property type="entry name" value="FN3"/>
    <property type="match status" value="2"/>
</dbReference>
<dbReference type="InterPro" id="IPR013783">
    <property type="entry name" value="Ig-like_fold"/>
</dbReference>
<dbReference type="Proteomes" id="UP000663499">
    <property type="component" value="Chromosome"/>
</dbReference>
<dbReference type="SUPFAM" id="SSF49265">
    <property type="entry name" value="Fibronectin type III"/>
    <property type="match status" value="1"/>
</dbReference>
<sequence length="821" mass="87376">MSTYQATNACCWRNGSYIPGTTGDIRQGVYGSYGECAGVMIFDTVSIRNTYASYYPTSASIALYRTGSGAYGTALPMILYAGNQTGIPALSSSTNVSASRPSKVTGAYSYTISAGQGSKSVSISTALIDSLGSGASNCLFIDAGSRTANYMSFNGRNDLTKVVLTINWASRTTACSAPTSCSVNATLAEGNVTLSWSGAASGTNNTISSYEIQYSESSNNSTWGGWVALTTVTTTATSGNVSVSPPATRGYYRRFQIRTRGTAGSSYYSGWKISTNSVRKNTLPTAPTSFSVSPTTYNNQNVTLSWSGATAGTSAIKQYNIEHCTSTDGSTWSSWSTLTTVTSSTTSGSKVVTPTTVAGTYTKYRISVTDTLNAVSSYKESNSIYAAITACGAPTACSVNITLAENSVTLSWSGATSGAGNTITSYEIQYSESADGATWGAWAALSTLTTTATSGSVSVEPSSMRGYYRRFQVRTRGTAGSTYYSDWKISTNSVRKNTLPTAPSVFTAEPEIYEANSIQITWSGAIAGTSPIKQYVLQKATSMDAITWSAYEAVATILSTETFGSYETLASITAGTYTRYRINVADTLGAVSSYVLSNHVKKNSPPSVPVISAPMANSATYNTTPRFLITTGTEPDGQTQLAGVKIGTNGWQDSYNNSELFSQSGYLGNGVKTIYQAPTQAYGSLAVTFRCVDEGIFSSSTEVGRVITILADPFEAVLPNDTKVKAAHIITLRAAVNNVRNYYGLSAVIWNENIIAGETLVRNWPYHIKEIRTALEEVVDLINQFDPTSAFDLPEVDWLPLGFGRPRADVMNQLYSLVLQL</sequence>
<keyword evidence="3" id="KW-1185">Reference proteome</keyword>
<dbReference type="EMBL" id="CP071444">
    <property type="protein sequence ID" value="QSX09529.1"/>
    <property type="molecule type" value="Genomic_DNA"/>
</dbReference>
<feature type="domain" description="Fibronectin type-III" evidence="1">
    <location>
        <begin position="177"/>
        <end position="285"/>
    </location>
</feature>
<dbReference type="AlphaFoldDB" id="A0A975AIC2"/>
<proteinExistence type="predicted"/>
<protein>
    <recommendedName>
        <fullName evidence="1">Fibronectin type-III domain-containing protein</fullName>
    </recommendedName>
</protein>
<evidence type="ECO:0000313" key="2">
    <source>
        <dbReference type="EMBL" id="QSX09529.1"/>
    </source>
</evidence>
<accession>A0A975AIC2</accession>
<dbReference type="InterPro" id="IPR003961">
    <property type="entry name" value="FN3_dom"/>
</dbReference>
<evidence type="ECO:0000259" key="1">
    <source>
        <dbReference type="PROSITE" id="PS50853"/>
    </source>
</evidence>
<organism evidence="2 3">
    <name type="scientific">Alkalibacter rhizosphaerae</name>
    <dbReference type="NCBI Taxonomy" id="2815577"/>
    <lineage>
        <taxon>Bacteria</taxon>
        <taxon>Bacillati</taxon>
        <taxon>Bacillota</taxon>
        <taxon>Clostridia</taxon>
        <taxon>Eubacteriales</taxon>
        <taxon>Eubacteriaceae</taxon>
        <taxon>Alkalibacter</taxon>
    </lineage>
</organism>
<reference evidence="2" key="1">
    <citation type="submission" date="2021-03" db="EMBL/GenBank/DDBJ databases">
        <title>Alkalibacter marinus sp. nov., isolated from tidal flat sediment.</title>
        <authorList>
            <person name="Namirimu T."/>
            <person name="Yang J.-A."/>
            <person name="Yang S.-H."/>
            <person name="Kim Y.-J."/>
            <person name="Kwon K.K."/>
        </authorList>
    </citation>
    <scope>NUCLEOTIDE SEQUENCE</scope>
    <source>
        <strain evidence="2">ES005</strain>
    </source>
</reference>
<dbReference type="InterPro" id="IPR036116">
    <property type="entry name" value="FN3_sf"/>
</dbReference>